<name>A0ABS4W3A7_9PSEU</name>
<evidence type="ECO:0000313" key="1">
    <source>
        <dbReference type="EMBL" id="MBP2370685.1"/>
    </source>
</evidence>
<proteinExistence type="predicted"/>
<evidence type="ECO:0000313" key="2">
    <source>
        <dbReference type="Proteomes" id="UP001519295"/>
    </source>
</evidence>
<sequence>MTSNLMSQVLDSIAADRAAERVRTRVDGAVDTLRGAPAEAEQVVDRLVRELHRIRTADLERLGTDWRDQQVEKAVADATAAADRLEQSATDSVRAIAEWTRGQSGPVDVNAALLSETRQTKAWNRQRAQLDAGVDALTLVQQAQAAGDHDAVLALRAEYGAYAAAAGQSRHVSDPAVVDRHLDEAVMATAPKGERGRLRVERDLATGAEGAELAVGSLRKQIDRYTSPGSSRALDHAVRVQDVRANAGVEGMAPAPQD</sequence>
<keyword evidence="2" id="KW-1185">Reference proteome</keyword>
<comment type="caution">
    <text evidence="1">The sequence shown here is derived from an EMBL/GenBank/DDBJ whole genome shotgun (WGS) entry which is preliminary data.</text>
</comment>
<reference evidence="1 2" key="1">
    <citation type="submission" date="2021-03" db="EMBL/GenBank/DDBJ databases">
        <title>Sequencing the genomes of 1000 actinobacteria strains.</title>
        <authorList>
            <person name="Klenk H.-P."/>
        </authorList>
    </citation>
    <scope>NUCLEOTIDE SEQUENCE [LARGE SCALE GENOMIC DNA]</scope>
    <source>
        <strain evidence="1 2">DSM 45256</strain>
    </source>
</reference>
<gene>
    <name evidence="1" type="ORF">JOF36_006381</name>
</gene>
<protein>
    <submittedName>
        <fullName evidence="1">Uncharacterized protein</fullName>
    </submittedName>
</protein>
<organism evidence="1 2">
    <name type="scientific">Pseudonocardia parietis</name>
    <dbReference type="NCBI Taxonomy" id="570936"/>
    <lineage>
        <taxon>Bacteria</taxon>
        <taxon>Bacillati</taxon>
        <taxon>Actinomycetota</taxon>
        <taxon>Actinomycetes</taxon>
        <taxon>Pseudonocardiales</taxon>
        <taxon>Pseudonocardiaceae</taxon>
        <taxon>Pseudonocardia</taxon>
    </lineage>
</organism>
<dbReference type="EMBL" id="JAGINU010000001">
    <property type="protein sequence ID" value="MBP2370685.1"/>
    <property type="molecule type" value="Genomic_DNA"/>
</dbReference>
<accession>A0ABS4W3A7</accession>
<dbReference type="RefSeq" id="WP_210034164.1">
    <property type="nucleotide sequence ID" value="NZ_JAGINU010000001.1"/>
</dbReference>
<dbReference type="Proteomes" id="UP001519295">
    <property type="component" value="Unassembled WGS sequence"/>
</dbReference>